<dbReference type="NCBIfam" id="TIGR00181">
    <property type="entry name" value="pepF"/>
    <property type="match status" value="1"/>
</dbReference>
<dbReference type="AlphaFoldDB" id="A0A5Q0UEE8"/>
<keyword evidence="11" id="KW-1185">Reference proteome</keyword>
<dbReference type="InterPro" id="IPR004438">
    <property type="entry name" value="Peptidase_M3B"/>
</dbReference>
<dbReference type="PANTHER" id="PTHR11804">
    <property type="entry name" value="PROTEASE M3 THIMET OLIGOPEPTIDASE-RELATED"/>
    <property type="match status" value="1"/>
</dbReference>
<dbReference type="InterPro" id="IPR001567">
    <property type="entry name" value="Pept_M3A_M3B_dom"/>
</dbReference>
<reference evidence="11" key="1">
    <citation type="submission" date="2019-05" db="EMBL/GenBank/DDBJ databases">
        <title>Candidatus Nanohalobium constans, a novel model system to study the DPANN nano-sized archaea: genomic and physiological characterization of a nanoarchaeon co-cultured with its chitinotrophic host.</title>
        <authorList>
            <person name="La Cono V."/>
            <person name="Arcadi E."/>
            <person name="Crisafi F."/>
            <person name="Denaro R."/>
            <person name="La Spada G."/>
            <person name="Messina E."/>
            <person name="Smedile F."/>
            <person name="Toshchakov S.V."/>
            <person name="Shevchenko M.A."/>
            <person name="Golyshin P.N."/>
            <person name="Golyshina O.V."/>
            <person name="Ferrer M."/>
            <person name="Rohde M."/>
            <person name="Mushegian A."/>
            <person name="Sorokin D.Y."/>
            <person name="Giuliano L."/>
            <person name="Yakimov M.M."/>
        </authorList>
    </citation>
    <scope>NUCLEOTIDE SEQUENCE [LARGE SCALE GENOMIC DNA]</scope>
    <source>
        <strain evidence="11">LC1Nh</strain>
    </source>
</reference>
<organism evidence="10 11">
    <name type="scientific">Candidatus Nanohalobium constans</name>
    <dbReference type="NCBI Taxonomy" id="2565781"/>
    <lineage>
        <taxon>Archaea</taxon>
        <taxon>Candidatus Nanohalarchaeota</taxon>
        <taxon>Candidatus Nanohalobia</taxon>
        <taxon>Candidatus Nanohalobiales</taxon>
        <taxon>Candidatus Nanohalobiaceae</taxon>
        <taxon>Candidatus Nanohalobium</taxon>
    </lineage>
</organism>
<evidence type="ECO:0000313" key="11">
    <source>
        <dbReference type="Proteomes" id="UP000377803"/>
    </source>
</evidence>
<dbReference type="Gene3D" id="1.10.287.830">
    <property type="entry name" value="putative peptidase helix hairpin domain like"/>
    <property type="match status" value="1"/>
</dbReference>
<feature type="domain" description="Peptidase M3A/M3B catalytic" evidence="8">
    <location>
        <begin position="203"/>
        <end position="579"/>
    </location>
</feature>
<keyword evidence="7" id="KW-0175">Coiled coil</keyword>
<keyword evidence="4" id="KW-0378">Hydrolase</keyword>
<feature type="domain" description="Oligopeptidase F N-terminal" evidence="9">
    <location>
        <begin position="112"/>
        <end position="181"/>
    </location>
</feature>
<dbReference type="GO" id="GO:0006508">
    <property type="term" value="P:proteolysis"/>
    <property type="evidence" value="ECO:0007669"/>
    <property type="project" value="UniProtKB-KW"/>
</dbReference>
<dbReference type="GO" id="GO:0046872">
    <property type="term" value="F:metal ion binding"/>
    <property type="evidence" value="ECO:0007669"/>
    <property type="project" value="UniProtKB-KW"/>
</dbReference>
<dbReference type="Pfam" id="PF01432">
    <property type="entry name" value="Peptidase_M3"/>
    <property type="match status" value="1"/>
</dbReference>
<evidence type="ECO:0000259" key="8">
    <source>
        <dbReference type="Pfam" id="PF01432"/>
    </source>
</evidence>
<evidence type="ECO:0000256" key="6">
    <source>
        <dbReference type="ARBA" id="ARBA00023049"/>
    </source>
</evidence>
<dbReference type="InterPro" id="IPR013647">
    <property type="entry name" value="OligopepF_N_dom"/>
</dbReference>
<keyword evidence="6" id="KW-0482">Metalloprotease</keyword>
<protein>
    <submittedName>
        <fullName evidence="10">Oligoendopeptidase F</fullName>
    </submittedName>
</protein>
<dbReference type="InterPro" id="IPR042088">
    <property type="entry name" value="OligoPept_F_C"/>
</dbReference>
<keyword evidence="3" id="KW-0479">Metal-binding</keyword>
<dbReference type="CDD" id="cd09608">
    <property type="entry name" value="M3B_PepF"/>
    <property type="match status" value="1"/>
</dbReference>
<dbReference type="OrthoDB" id="275607at2157"/>
<feature type="coiled-coil region" evidence="7">
    <location>
        <begin position="16"/>
        <end position="46"/>
    </location>
</feature>
<dbReference type="EMBL" id="CP040089">
    <property type="protein sequence ID" value="QGA79943.1"/>
    <property type="molecule type" value="Genomic_DNA"/>
</dbReference>
<dbReference type="InterPro" id="IPR045090">
    <property type="entry name" value="Pept_M3A_M3B"/>
</dbReference>
<evidence type="ECO:0000313" key="10">
    <source>
        <dbReference type="EMBL" id="QGA79943.1"/>
    </source>
</evidence>
<evidence type="ECO:0000256" key="5">
    <source>
        <dbReference type="ARBA" id="ARBA00022833"/>
    </source>
</evidence>
<dbReference type="GO" id="GO:0004222">
    <property type="term" value="F:metalloendopeptidase activity"/>
    <property type="evidence" value="ECO:0007669"/>
    <property type="project" value="InterPro"/>
</dbReference>
<dbReference type="Gene3D" id="1.10.1370.20">
    <property type="entry name" value="Oligoendopeptidase f, C-terminal domain"/>
    <property type="match status" value="1"/>
</dbReference>
<evidence type="ECO:0000256" key="1">
    <source>
        <dbReference type="ARBA" id="ARBA00001947"/>
    </source>
</evidence>
<proteinExistence type="predicted"/>
<evidence type="ECO:0000256" key="4">
    <source>
        <dbReference type="ARBA" id="ARBA00022801"/>
    </source>
</evidence>
<keyword evidence="2" id="KW-0645">Protease</keyword>
<dbReference type="RefSeq" id="WP_153549681.1">
    <property type="nucleotide sequence ID" value="NZ_CP040089.1"/>
</dbReference>
<dbReference type="SUPFAM" id="SSF55486">
    <property type="entry name" value="Metalloproteases ('zincins'), catalytic domain"/>
    <property type="match status" value="1"/>
</dbReference>
<evidence type="ECO:0000256" key="7">
    <source>
        <dbReference type="SAM" id="Coils"/>
    </source>
</evidence>
<dbReference type="Pfam" id="PF08439">
    <property type="entry name" value="Peptidase_M3_N"/>
    <property type="match status" value="1"/>
</dbReference>
<name>A0A5Q0UEE8_9ARCH</name>
<dbReference type="GO" id="GO:0006518">
    <property type="term" value="P:peptide metabolic process"/>
    <property type="evidence" value="ECO:0007669"/>
    <property type="project" value="TreeGrafter"/>
</dbReference>
<accession>A0A5Q0UEE8</accession>
<dbReference type="GeneID" id="42364414"/>
<dbReference type="KEGG" id="ncon:LC1Nh_0034"/>
<comment type="cofactor">
    <cofactor evidence="1">
        <name>Zn(2+)</name>
        <dbReference type="ChEBI" id="CHEBI:29105"/>
    </cofactor>
</comment>
<dbReference type="PANTHER" id="PTHR11804:SF84">
    <property type="entry name" value="SACCHAROLYSIN"/>
    <property type="match status" value="1"/>
</dbReference>
<dbReference type="Gene3D" id="1.20.140.70">
    <property type="entry name" value="Oligopeptidase f, N-terminal domain"/>
    <property type="match status" value="1"/>
</dbReference>
<sequence>MVKERNEIEERYKWDIKSMFSSIEEAEREAEELKEEASKLEEYEGKVTSSAKNLAAVLELKFDISRRMMHLSRFASMLKDQDTRNQDAQRLVANMNALSTDISNKTGFIRPEIAEAGKQKIEQFIEEEESLERFEHYFEDLFRMEEHILDADKESMLAGLGDVLDSPHETYSTFTNADLTFPKVEKPSGEEVELTTSNFTKFQQNPDRDFRKETYEKMYDTFGNYRNTITTTLQKNIRKNVRMAEIRGFDSARESAMKPDNIPGEVYDNLVETVRDNLDLLHRHAELKKKVLGLEELTPYDLYMPVTETESPEISFEEAKDHVLEALQPLGKDYVEKVREALGDERWVDVYENKGKRSGAYSGGSYDSRPFTLMNYQNDMSSMYTLIHELGHSMHSHHTNSSQPYHYSDYTIFQAEVASTTNEALLTRHLLDTVEDEEFRKHVLSHALENFRSTLFRQTMFSEFEHWLHRELEKGDAITPDKADQKYGELKSRYYSNLELDDRIKKEWMRIPHFYYNYYVYQYATGISAGNTLAEKIVDEGPEDYLNFLRTGSSEYSIESLRKAGADMSSPEPIEKALGKYEEYLERAERLNS</sequence>
<evidence type="ECO:0000256" key="2">
    <source>
        <dbReference type="ARBA" id="ARBA00022670"/>
    </source>
</evidence>
<keyword evidence="5" id="KW-0862">Zinc</keyword>
<evidence type="ECO:0000259" key="9">
    <source>
        <dbReference type="Pfam" id="PF08439"/>
    </source>
</evidence>
<dbReference type="Proteomes" id="UP000377803">
    <property type="component" value="Chromosome"/>
</dbReference>
<gene>
    <name evidence="10" type="primary">pepF</name>
    <name evidence="10" type="ORF">LC1Nh_0034</name>
</gene>
<evidence type="ECO:0000256" key="3">
    <source>
        <dbReference type="ARBA" id="ARBA00022723"/>
    </source>
</evidence>